<dbReference type="EMBL" id="JANLCJ010000001">
    <property type="protein sequence ID" value="MCS5732699.1"/>
    <property type="molecule type" value="Genomic_DNA"/>
</dbReference>
<comment type="caution">
    <text evidence="2">The sequence shown here is derived from an EMBL/GenBank/DDBJ whole genome shotgun (WGS) entry which is preliminary data.</text>
</comment>
<dbReference type="PANTHER" id="PTHR22602">
    <property type="entry name" value="TRANSFERASE CAF17, MITOCHONDRIAL-RELATED"/>
    <property type="match status" value="1"/>
</dbReference>
<dbReference type="PANTHER" id="PTHR22602:SF0">
    <property type="entry name" value="TRANSFERASE CAF17, MITOCHONDRIAL-RELATED"/>
    <property type="match status" value="1"/>
</dbReference>
<sequence length="400" mass="41814">MAASPFLSLTGAVAASGADSGIASHYGNPLVEQRMLAAGPDAAGRAVRAVVDLSNRGVISVSGPDRLTWLDSVTSQSIRALAAGESAETLLLGANGRIEHAIRVLDDGETAWLLVDADETAPLATWLASMRFTLRVEIADRTEEFATIGWLASSADASAPAALLDVAASGNGVTLTWADPWPEVVAGGVQYAEVTDHPGADWWWRETLVPRESLPALADAVTSGELAVAGLLAAEALRIAAWRPRLSTEVDERSIPHELDWLRSAVHLSKGCYRGQETVAKVHNLGHPPRRLVFLHLDGSEAVLPAAGDEVFAGVPGDIRSAQSGTPADAVGHVTSVGIHHEWGPIALAVVKRQVDPDAPLVVRTADGDVAATAESIVSPEAGAAVGRVPRLPRLGARTR</sequence>
<dbReference type="InterPro" id="IPR045179">
    <property type="entry name" value="YgfZ/GcvT"/>
</dbReference>
<evidence type="ECO:0000313" key="3">
    <source>
        <dbReference type="Proteomes" id="UP001165586"/>
    </source>
</evidence>
<gene>
    <name evidence="2" type="ORF">N1032_02945</name>
</gene>
<proteinExistence type="predicted"/>
<dbReference type="Gene3D" id="3.30.1360.120">
    <property type="entry name" value="Probable tRNA modification gtpase trme, domain 1"/>
    <property type="match status" value="1"/>
</dbReference>
<keyword evidence="3" id="KW-1185">Reference proteome</keyword>
<keyword evidence="1" id="KW-0809">Transit peptide</keyword>
<protein>
    <submittedName>
        <fullName evidence="2">Folate-binding protein</fullName>
    </submittedName>
</protein>
<reference evidence="2" key="1">
    <citation type="submission" date="2022-08" db="EMBL/GenBank/DDBJ databases">
        <authorList>
            <person name="Deng Y."/>
            <person name="Han X.-F."/>
            <person name="Zhang Y.-Q."/>
        </authorList>
    </citation>
    <scope>NUCLEOTIDE SEQUENCE</scope>
    <source>
        <strain evidence="2">CPCC 203386</strain>
    </source>
</reference>
<dbReference type="NCBIfam" id="TIGR03317">
    <property type="entry name" value="ygfZ_signature"/>
    <property type="match status" value="1"/>
</dbReference>
<dbReference type="SUPFAM" id="SSF103025">
    <property type="entry name" value="Folate-binding domain"/>
    <property type="match status" value="1"/>
</dbReference>
<accession>A0ABT2GXL5</accession>
<dbReference type="RefSeq" id="WP_259537338.1">
    <property type="nucleotide sequence ID" value="NZ_JANLCJ010000001.1"/>
</dbReference>
<evidence type="ECO:0000256" key="1">
    <source>
        <dbReference type="ARBA" id="ARBA00022946"/>
    </source>
</evidence>
<organism evidence="2 3">
    <name type="scientific">Herbiconiux daphne</name>
    <dbReference type="NCBI Taxonomy" id="2970914"/>
    <lineage>
        <taxon>Bacteria</taxon>
        <taxon>Bacillati</taxon>
        <taxon>Actinomycetota</taxon>
        <taxon>Actinomycetes</taxon>
        <taxon>Micrococcales</taxon>
        <taxon>Microbacteriaceae</taxon>
        <taxon>Herbiconiux</taxon>
    </lineage>
</organism>
<dbReference type="Proteomes" id="UP001165586">
    <property type="component" value="Unassembled WGS sequence"/>
</dbReference>
<name>A0ABT2GXL5_9MICO</name>
<evidence type="ECO:0000313" key="2">
    <source>
        <dbReference type="EMBL" id="MCS5732699.1"/>
    </source>
</evidence>
<dbReference type="InterPro" id="IPR027266">
    <property type="entry name" value="TrmE/GcvT-like"/>
</dbReference>
<dbReference type="PIRSF" id="PIRSF006487">
    <property type="entry name" value="GcvT"/>
    <property type="match status" value="1"/>
</dbReference>
<dbReference type="InterPro" id="IPR017703">
    <property type="entry name" value="YgfZ/GCV_T_CS"/>
</dbReference>